<evidence type="ECO:0000256" key="3">
    <source>
        <dbReference type="ARBA" id="ARBA00022840"/>
    </source>
</evidence>
<reference evidence="7 8" key="1">
    <citation type="submission" date="2016-10" db="EMBL/GenBank/DDBJ databases">
        <authorList>
            <person name="de Groot N.N."/>
        </authorList>
    </citation>
    <scope>NUCLEOTIDE SEQUENCE [LARGE SCALE GENOMIC DNA]</scope>
    <source>
        <strain evidence="7 8">DSM 12130</strain>
    </source>
</reference>
<dbReference type="PANTHER" id="PTHR43334">
    <property type="entry name" value="ACETATE--COA LIGASE [ADP-FORMING]"/>
    <property type="match status" value="1"/>
</dbReference>
<dbReference type="InterPro" id="IPR013815">
    <property type="entry name" value="ATP_grasp_subdomain_1"/>
</dbReference>
<dbReference type="InterPro" id="IPR011761">
    <property type="entry name" value="ATP-grasp"/>
</dbReference>
<dbReference type="PROSITE" id="PS50975">
    <property type="entry name" value="ATP_GRASP"/>
    <property type="match status" value="1"/>
</dbReference>
<dbReference type="GO" id="GO:0016740">
    <property type="term" value="F:transferase activity"/>
    <property type="evidence" value="ECO:0007669"/>
    <property type="project" value="UniProtKB-KW"/>
</dbReference>
<dbReference type="InterPro" id="IPR003781">
    <property type="entry name" value="CoA-bd"/>
</dbReference>
<dbReference type="Pfam" id="PF13607">
    <property type="entry name" value="Succ_CoA_lig"/>
    <property type="match status" value="1"/>
</dbReference>
<keyword evidence="2 5" id="KW-0547">Nucleotide-binding</keyword>
<evidence type="ECO:0000313" key="7">
    <source>
        <dbReference type="EMBL" id="SDP39283.1"/>
    </source>
</evidence>
<organism evidence="7 8">
    <name type="scientific">Desulforhopalus singaporensis</name>
    <dbReference type="NCBI Taxonomy" id="91360"/>
    <lineage>
        <taxon>Bacteria</taxon>
        <taxon>Pseudomonadati</taxon>
        <taxon>Thermodesulfobacteriota</taxon>
        <taxon>Desulfobulbia</taxon>
        <taxon>Desulfobulbales</taxon>
        <taxon>Desulfocapsaceae</taxon>
        <taxon>Desulforhopalus</taxon>
    </lineage>
</organism>
<feature type="domain" description="ATP-grasp" evidence="6">
    <location>
        <begin position="487"/>
        <end position="523"/>
    </location>
</feature>
<dbReference type="Gene3D" id="3.30.470.20">
    <property type="entry name" value="ATP-grasp fold, B domain"/>
    <property type="match status" value="1"/>
</dbReference>
<dbReference type="OrthoDB" id="9791027at2"/>
<accession>A0A1H0SBZ9</accession>
<dbReference type="STRING" id="91360.SAMN05660330_02618"/>
<gene>
    <name evidence="7" type="ORF">SAMN05660330_02618</name>
</gene>
<dbReference type="Pfam" id="PF13380">
    <property type="entry name" value="CoA_binding_2"/>
    <property type="match status" value="1"/>
</dbReference>
<dbReference type="GO" id="GO:0005524">
    <property type="term" value="F:ATP binding"/>
    <property type="evidence" value="ECO:0007669"/>
    <property type="project" value="UniProtKB-UniRule"/>
</dbReference>
<dbReference type="FunFam" id="3.30.1490.20:FF:000020">
    <property type="entry name" value="Protein lysine acetyltransferase"/>
    <property type="match status" value="1"/>
</dbReference>
<dbReference type="SUPFAM" id="SSF56059">
    <property type="entry name" value="Glutathione synthetase ATP-binding domain-like"/>
    <property type="match status" value="1"/>
</dbReference>
<dbReference type="GO" id="GO:0016874">
    <property type="term" value="F:ligase activity"/>
    <property type="evidence" value="ECO:0007669"/>
    <property type="project" value="UniProtKB-KW"/>
</dbReference>
<dbReference type="SUPFAM" id="SSF51735">
    <property type="entry name" value="NAD(P)-binding Rossmann-fold domains"/>
    <property type="match status" value="1"/>
</dbReference>
<name>A0A1H0SBZ9_9BACT</name>
<keyword evidence="3 5" id="KW-0067">ATP-binding</keyword>
<keyword evidence="7" id="KW-0808">Transferase</keyword>
<protein>
    <submittedName>
        <fullName evidence="7">Acetyltransferase</fullName>
    </submittedName>
</protein>
<dbReference type="Pfam" id="PF13549">
    <property type="entry name" value="ATP-grasp_5"/>
    <property type="match status" value="1"/>
</dbReference>
<dbReference type="PANTHER" id="PTHR43334:SF1">
    <property type="entry name" value="3-HYDROXYPROPIONATE--COA LIGASE [ADP-FORMING]"/>
    <property type="match status" value="1"/>
</dbReference>
<dbReference type="InterPro" id="IPR036291">
    <property type="entry name" value="NAD(P)-bd_dom_sf"/>
</dbReference>
<dbReference type="RefSeq" id="WP_092223536.1">
    <property type="nucleotide sequence ID" value="NZ_FNJI01000018.1"/>
</dbReference>
<dbReference type="EMBL" id="FNJI01000018">
    <property type="protein sequence ID" value="SDP39283.1"/>
    <property type="molecule type" value="Genomic_DNA"/>
</dbReference>
<dbReference type="SMART" id="SM00881">
    <property type="entry name" value="CoA_binding"/>
    <property type="match status" value="1"/>
</dbReference>
<evidence type="ECO:0000259" key="6">
    <source>
        <dbReference type="PROSITE" id="PS50975"/>
    </source>
</evidence>
<dbReference type="SUPFAM" id="SSF52210">
    <property type="entry name" value="Succinyl-CoA synthetase domains"/>
    <property type="match status" value="2"/>
</dbReference>
<dbReference type="InterPro" id="IPR051538">
    <property type="entry name" value="Acyl-CoA_Synth/Transferase"/>
</dbReference>
<evidence type="ECO:0000256" key="4">
    <source>
        <dbReference type="ARBA" id="ARBA00060888"/>
    </source>
</evidence>
<dbReference type="AlphaFoldDB" id="A0A1H0SBZ9"/>
<dbReference type="Gene3D" id="3.40.50.261">
    <property type="entry name" value="Succinyl-CoA synthetase domains"/>
    <property type="match status" value="2"/>
</dbReference>
<dbReference type="Gene3D" id="3.30.1490.20">
    <property type="entry name" value="ATP-grasp fold, A domain"/>
    <property type="match status" value="1"/>
</dbReference>
<evidence type="ECO:0000256" key="1">
    <source>
        <dbReference type="ARBA" id="ARBA00022598"/>
    </source>
</evidence>
<keyword evidence="8" id="KW-1185">Reference proteome</keyword>
<comment type="similarity">
    <text evidence="4">In the N-terminal section; belongs to the acetate CoA ligase alpha subunit family.</text>
</comment>
<evidence type="ECO:0000256" key="2">
    <source>
        <dbReference type="ARBA" id="ARBA00022741"/>
    </source>
</evidence>
<evidence type="ECO:0000256" key="5">
    <source>
        <dbReference type="PROSITE-ProRule" id="PRU00409"/>
    </source>
</evidence>
<dbReference type="GO" id="GO:0046872">
    <property type="term" value="F:metal ion binding"/>
    <property type="evidence" value="ECO:0007669"/>
    <property type="project" value="InterPro"/>
</dbReference>
<sequence>MDIGKLLAPGTVAIVGASEKEGFGGDTCRNVISYGNTDKVYYVNPKRDTLFGKKCFSTLSDIPGPVDLVVLCTPQKLVEPLLKEAAAKGVGGAVVYASGYSETGTAEGKKAEEDLKGLCTELDIALMGPNCAGYMNYVDQVAAFAFISAKRDRKGSVGLISQSGQLCLSFMDHPAMRFSYCISAGNCSVVTMEDYFQYLIDDVHTKVIGLYLEGVTHPEKFTDALRSAAQKRKPVVILKAGRSEKGSRVAASHTGSLSGADAIYDAIFKKFGVIRANDAEELLATTQLFATMRAIPEKTGLASINLSGGETGICADMGEMAGLDYPDFNDKTLARLKELLPSYASPANPLDTTATISYDADTYAEVLQTVMDDPKVGMVVIGYTLLHEIADPCIHYMAQGIEKVVQNNRSKPMAMLPFFENSRNPEYEARLAAAGVPVLPPPAYGFAALRHLMDFVAYSPEEHTLELAIPSAAVKKGRRTLSEQQSAAILRDYNIPTPEGNVGKTADDAVKIAGTVGYPVVMKIASADIAHKSDIGGVELQLTDETAVRKAFDRIMSNGATHAPQAAIDGVLVQRMLSPGLEVIIGVNNDPQFGPAVLVGLGGVFVEIFKDTVLIPAPFSKEEALRMLSGLKALPLFQGYRGKAELDIDALADAVANVSRLAAEQRDVIAELDINPVFVYEKGQGVCSADALVVTSD</sequence>
<keyword evidence="1" id="KW-0436">Ligase</keyword>
<proteinExistence type="inferred from homology"/>
<dbReference type="Gene3D" id="3.40.50.720">
    <property type="entry name" value="NAD(P)-binding Rossmann-like Domain"/>
    <property type="match status" value="1"/>
</dbReference>
<dbReference type="InterPro" id="IPR016102">
    <property type="entry name" value="Succinyl-CoA_synth-like"/>
</dbReference>
<dbReference type="Proteomes" id="UP000199073">
    <property type="component" value="Unassembled WGS sequence"/>
</dbReference>
<evidence type="ECO:0000313" key="8">
    <source>
        <dbReference type="Proteomes" id="UP000199073"/>
    </source>
</evidence>
<dbReference type="InterPro" id="IPR032875">
    <property type="entry name" value="Succ_CoA_lig_flav_dom"/>
</dbReference>